<proteinExistence type="predicted"/>
<keyword evidence="2" id="KW-0732">Signal</keyword>
<feature type="signal peptide" evidence="2">
    <location>
        <begin position="1"/>
        <end position="19"/>
    </location>
</feature>
<dbReference type="GO" id="GO:0006508">
    <property type="term" value="P:proteolysis"/>
    <property type="evidence" value="ECO:0007669"/>
    <property type="project" value="InterPro"/>
</dbReference>
<protein>
    <submittedName>
        <fullName evidence="4">Dipeptidyl aminopeptidase/acylaminoacyl peptidase</fullName>
    </submittedName>
</protein>
<keyword evidence="4" id="KW-0645">Protease</keyword>
<feature type="domain" description="Peptidase S9 prolyl oligopeptidase catalytic" evidence="3">
    <location>
        <begin position="620"/>
        <end position="824"/>
    </location>
</feature>
<evidence type="ECO:0000259" key="3">
    <source>
        <dbReference type="Pfam" id="PF00326"/>
    </source>
</evidence>
<dbReference type="PANTHER" id="PTHR42776:SF27">
    <property type="entry name" value="DIPEPTIDYL PEPTIDASE FAMILY MEMBER 6"/>
    <property type="match status" value="1"/>
</dbReference>
<evidence type="ECO:0000313" key="4">
    <source>
        <dbReference type="EMBL" id="RKD91585.1"/>
    </source>
</evidence>
<dbReference type="Pfam" id="PF00326">
    <property type="entry name" value="Peptidase_S9"/>
    <property type="match status" value="1"/>
</dbReference>
<dbReference type="Gene3D" id="2.120.10.30">
    <property type="entry name" value="TolB, C-terminal domain"/>
    <property type="match status" value="1"/>
</dbReference>
<dbReference type="SUPFAM" id="SSF53474">
    <property type="entry name" value="alpha/beta-Hydrolases"/>
    <property type="match status" value="1"/>
</dbReference>
<dbReference type="InterPro" id="IPR011042">
    <property type="entry name" value="6-blade_b-propeller_TolB-like"/>
</dbReference>
<gene>
    <name evidence="4" type="ORF">BC643_1941</name>
</gene>
<sequence length="838" mass="93931">MKKLLFGLLLFGAANLVFAQNKISCSEWKTTDFIQMYLPAFAADGSTDGKKFERADLLEKAQLDERPETKSWPGLKLAGDSLLSAVDGENQLVQLAGYLTTDRWVKAKMTIATNALFELYLDGQKLKSQPKLSETSVDVDLTLETGKHQLFLKLISTDAKTKFAASLATANDLSEARLGWTTNEKRTFTIYDVLNGESISSAKISPSGKYVLVNYSEVIPGSGKTSKHARVYDLEQKKNVFVIRNAEGYSSGWMPKTDRLTYSVAKDGTSDLFIYDLNTGEEQKVASAIQDLGAVTWSPNEDFLIYSQSVEAEKHGDLKRVYGNDDRLPYFRNRSYLYLLDLKSGLVSPLTAGYLSASLQDIQLDGTKILFSTERMDYSEVPFSKQNLYEMDVQTMQIDTVWSEKPYGGSCQYSPDGKQLLVTGGPECFGDLGVNVSEGRIPNSYDTQLYLFNMETKKAEALSRDFDPAINNAYWSANGNIYLSVTEKDYVRLYRFNLKTKKYTPIELPVDVLGPIDYAREKSLAVFEGTSISSPEKLYMLNLERGKAELLDYPKEQQLADVEFGKNEDWNFTNATGTTIYGRIYYPVNYDPAKKYPLIVNYYGGTSPISRSFGGRYPANTWAANGYLVYILQPSGATGFGQDFSALHVNGWGRDAIDDIIEGTQKFLAAHPSADAQNVGCIGASYGGFTTMLLQTRTDLFKTAIAHAGISAITSYWGEGYWGYSYSAGATKGSYPWNRKDIYVDNSPIYNADKFQNSILLLHGTSDTNVPVGESLQYYAALKILGKDVEMVLVDGQDHHILDYKKRIEWHQTIMSWFDKKLKNQPDEWNEMYPDKQF</sequence>
<feature type="chain" id="PRO_5019031269" evidence="2">
    <location>
        <begin position="20"/>
        <end position="838"/>
    </location>
</feature>
<comment type="caution">
    <text evidence="4">The sequence shown here is derived from an EMBL/GenBank/DDBJ whole genome shotgun (WGS) entry which is preliminary data.</text>
</comment>
<dbReference type="InterPro" id="IPR029058">
    <property type="entry name" value="AB_hydrolase_fold"/>
</dbReference>
<accession>A0A419W815</accession>
<keyword evidence="5" id="KW-1185">Reference proteome</keyword>
<reference evidence="4 5" key="1">
    <citation type="submission" date="2018-09" db="EMBL/GenBank/DDBJ databases">
        <title>Genomic Encyclopedia of Archaeal and Bacterial Type Strains, Phase II (KMG-II): from individual species to whole genera.</title>
        <authorList>
            <person name="Goeker M."/>
        </authorList>
    </citation>
    <scope>NUCLEOTIDE SEQUENCE [LARGE SCALE GENOMIC DNA]</scope>
    <source>
        <strain evidence="4 5">DSM 27148</strain>
    </source>
</reference>
<organism evidence="4 5">
    <name type="scientific">Mangrovibacterium diazotrophicum</name>
    <dbReference type="NCBI Taxonomy" id="1261403"/>
    <lineage>
        <taxon>Bacteria</taxon>
        <taxon>Pseudomonadati</taxon>
        <taxon>Bacteroidota</taxon>
        <taxon>Bacteroidia</taxon>
        <taxon>Marinilabiliales</taxon>
        <taxon>Prolixibacteraceae</taxon>
        <taxon>Mangrovibacterium</taxon>
    </lineage>
</organism>
<dbReference type="SUPFAM" id="SSF82171">
    <property type="entry name" value="DPP6 N-terminal domain-like"/>
    <property type="match status" value="1"/>
</dbReference>
<dbReference type="RefSeq" id="WP_170154509.1">
    <property type="nucleotide sequence ID" value="NZ_RAPN01000001.1"/>
</dbReference>
<dbReference type="GO" id="GO:0004252">
    <property type="term" value="F:serine-type endopeptidase activity"/>
    <property type="evidence" value="ECO:0007669"/>
    <property type="project" value="TreeGrafter"/>
</dbReference>
<evidence type="ECO:0000256" key="2">
    <source>
        <dbReference type="SAM" id="SignalP"/>
    </source>
</evidence>
<name>A0A419W815_9BACT</name>
<dbReference type="AlphaFoldDB" id="A0A419W815"/>
<keyword evidence="1" id="KW-0378">Hydrolase</keyword>
<evidence type="ECO:0000313" key="5">
    <source>
        <dbReference type="Proteomes" id="UP000283387"/>
    </source>
</evidence>
<dbReference type="EMBL" id="RAPN01000001">
    <property type="protein sequence ID" value="RKD91585.1"/>
    <property type="molecule type" value="Genomic_DNA"/>
</dbReference>
<dbReference type="PANTHER" id="PTHR42776">
    <property type="entry name" value="SERINE PEPTIDASE S9 FAMILY MEMBER"/>
    <property type="match status" value="1"/>
</dbReference>
<dbReference type="Gene3D" id="3.40.50.1820">
    <property type="entry name" value="alpha/beta hydrolase"/>
    <property type="match status" value="1"/>
</dbReference>
<dbReference type="Proteomes" id="UP000283387">
    <property type="component" value="Unassembled WGS sequence"/>
</dbReference>
<dbReference type="GO" id="GO:0004177">
    <property type="term" value="F:aminopeptidase activity"/>
    <property type="evidence" value="ECO:0007669"/>
    <property type="project" value="UniProtKB-KW"/>
</dbReference>
<evidence type="ECO:0000256" key="1">
    <source>
        <dbReference type="ARBA" id="ARBA00022801"/>
    </source>
</evidence>
<dbReference type="InterPro" id="IPR001375">
    <property type="entry name" value="Peptidase_S9_cat"/>
</dbReference>
<keyword evidence="4" id="KW-0031">Aminopeptidase</keyword>